<protein>
    <recommendedName>
        <fullName evidence="2">GTP-binding protein</fullName>
    </recommendedName>
</protein>
<proteinExistence type="predicted"/>
<dbReference type="Proteomes" id="UP000815260">
    <property type="component" value="Chromosome 4A"/>
</dbReference>
<reference evidence="1" key="2">
    <citation type="submission" date="2020-03" db="EMBL/GenBank/DDBJ databases">
        <title>The second near-complete assembly of the hexaploid bread wheat (Triticum aestivum) genome.</title>
        <authorList>
            <person name="Zimin A.V."/>
            <person name="Puiu D."/>
            <person name="Shumante A."/>
            <person name="Alonge M."/>
            <person name="Salzberg S.L."/>
        </authorList>
    </citation>
    <scope>NUCLEOTIDE SEQUENCE</scope>
    <source>
        <tissue evidence="1">Leaf</tissue>
    </source>
</reference>
<dbReference type="EMBL" id="CM022220">
    <property type="protein sequence ID" value="KAF7041771.1"/>
    <property type="molecule type" value="Genomic_DNA"/>
</dbReference>
<evidence type="ECO:0008006" key="2">
    <source>
        <dbReference type="Google" id="ProtNLM"/>
    </source>
</evidence>
<name>A0A9R1K5L2_WHEAT</name>
<feature type="non-terminal residue" evidence="1">
    <location>
        <position position="1"/>
    </location>
</feature>
<comment type="caution">
    <text evidence="1">The sequence shown here is derived from an EMBL/GenBank/DDBJ whole genome shotgun (WGS) entry which is preliminary data.</text>
</comment>
<accession>A0A9R1K5L2</accession>
<sequence>VIFVYDLSQRKTKTNLNKWAVEVAETGTFSAILGSGGPGGLPVPYLVIANKVDIVPSDGSRVRSGSIVDLARQWIEKRGLLPRSEELPLTESFPGNSGLISAAKEARYDKEAVTKFFRMLIRRRYFSNEPAVPSPWSLIPREDSILPVVTRKDDADSFQRKSYSGEDFMFNGVPPLPAQRNLPPPPTLDPQLPVFSSDNYRYHRFSSPSLTEMSSNRTSRENFNV</sequence>
<gene>
    <name evidence="1" type="ORF">CFC21_051521</name>
</gene>
<dbReference type="OrthoDB" id="5914890at2759"/>
<evidence type="ECO:0000313" key="1">
    <source>
        <dbReference type="EMBL" id="KAF7041771.1"/>
    </source>
</evidence>
<dbReference type="AlphaFoldDB" id="A0A9R1K5L2"/>
<reference evidence="1" key="1">
    <citation type="journal article" date="2017" name="Gigascience">
        <title>The first near-complete assembly of the hexaploid bread wheat genome, Triticum aestivum.</title>
        <authorList>
            <person name="Zimin A.V."/>
            <person name="Puiu D."/>
            <person name="Hall R."/>
            <person name="Kingan S."/>
            <person name="Clavijo B.J."/>
            <person name="Salzberg S.L."/>
        </authorList>
    </citation>
    <scope>NUCLEOTIDE SEQUENCE</scope>
    <source>
        <tissue evidence="1">Leaf</tissue>
    </source>
</reference>
<organism evidence="1">
    <name type="scientific">Triticum aestivum</name>
    <name type="common">Wheat</name>
    <dbReference type="NCBI Taxonomy" id="4565"/>
    <lineage>
        <taxon>Eukaryota</taxon>
        <taxon>Viridiplantae</taxon>
        <taxon>Streptophyta</taxon>
        <taxon>Embryophyta</taxon>
        <taxon>Tracheophyta</taxon>
        <taxon>Spermatophyta</taxon>
        <taxon>Magnoliopsida</taxon>
        <taxon>Liliopsida</taxon>
        <taxon>Poales</taxon>
        <taxon>Poaceae</taxon>
        <taxon>BOP clade</taxon>
        <taxon>Pooideae</taxon>
        <taxon>Triticodae</taxon>
        <taxon>Triticeae</taxon>
        <taxon>Triticinae</taxon>
        <taxon>Triticum</taxon>
    </lineage>
</organism>